<reference evidence="3 4" key="1">
    <citation type="submission" date="2015-02" db="EMBL/GenBank/DDBJ databases">
        <authorList>
            <person name="Slaby B."/>
            <person name="Hentschel U."/>
        </authorList>
    </citation>
    <scope>NUCLEOTIDE SEQUENCE [LARGE SCALE GENOMIC DNA]</scope>
    <source>
        <strain evidence="3">15L</strain>
    </source>
</reference>
<dbReference type="Proteomes" id="UP000035037">
    <property type="component" value="Unassembled WGS sequence"/>
</dbReference>
<evidence type="ECO:0000259" key="2">
    <source>
        <dbReference type="Pfam" id="PF12215"/>
    </source>
</evidence>
<dbReference type="EMBL" id="JYFQ01000218">
    <property type="protein sequence ID" value="KKZ10014.1"/>
    <property type="molecule type" value="Genomic_DNA"/>
</dbReference>
<evidence type="ECO:0000256" key="1">
    <source>
        <dbReference type="SAM" id="MobiDB-lite"/>
    </source>
</evidence>
<evidence type="ECO:0000313" key="3">
    <source>
        <dbReference type="EMBL" id="KKZ10014.1"/>
    </source>
</evidence>
<comment type="caution">
    <text evidence="3">The sequence shown here is derived from an EMBL/GenBank/DDBJ whole genome shotgun (WGS) entry which is preliminary data.</text>
</comment>
<dbReference type="AlphaFoldDB" id="A0A0G8AR87"/>
<organism evidence="3 4">
    <name type="scientific">Candidatus Synechococcus spongiarum 15L</name>
    <dbReference type="NCBI Taxonomy" id="1608419"/>
    <lineage>
        <taxon>Bacteria</taxon>
        <taxon>Bacillati</taxon>
        <taxon>Cyanobacteriota</taxon>
        <taxon>Cyanophyceae</taxon>
        <taxon>Synechococcales</taxon>
        <taxon>Synechococcaceae</taxon>
        <taxon>Synechococcus</taxon>
    </lineage>
</organism>
<dbReference type="Pfam" id="PF12215">
    <property type="entry name" value="Glyco_hydr_116N"/>
    <property type="match status" value="1"/>
</dbReference>
<protein>
    <recommendedName>
        <fullName evidence="2">Glycosyl-hydrolase family 116 N-terminal domain-containing protein</fullName>
    </recommendedName>
</protein>
<evidence type="ECO:0000313" key="4">
    <source>
        <dbReference type="Proteomes" id="UP000035037"/>
    </source>
</evidence>
<gene>
    <name evidence="3" type="ORF">TQ37_10210</name>
</gene>
<feature type="domain" description="Glycosyl-hydrolase family 116 N-terminal" evidence="2">
    <location>
        <begin position="56"/>
        <end position="95"/>
    </location>
</feature>
<dbReference type="InterPro" id="IPR024462">
    <property type="entry name" value="GH116_N"/>
</dbReference>
<dbReference type="PATRIC" id="fig|1608419.3.peg.1370"/>
<accession>A0A0G8AR87</accession>
<proteinExistence type="predicted"/>
<feature type="region of interest" description="Disordered" evidence="1">
    <location>
        <begin position="1"/>
        <end position="34"/>
    </location>
</feature>
<name>A0A0G8AR87_9SYNE</name>
<sequence>MNEAKTSGGSRWQSWPWGRSRPQSPKAAWQRALGQGWQKPFTGRSASNLDDGPWHGAPLGGFGAGCFGRSSRGDITLWHLDGGEHWFGSIPDCQYVE</sequence>
<feature type="non-terminal residue" evidence="3">
    <location>
        <position position="97"/>
    </location>
</feature>
<feature type="compositionally biased region" description="Polar residues" evidence="1">
    <location>
        <begin position="1"/>
        <end position="13"/>
    </location>
</feature>
<reference evidence="3 4" key="2">
    <citation type="submission" date="2015-05" db="EMBL/GenBank/DDBJ databases">
        <title>Lifestyle Evolution in Cyanobacterial Symbionts of Sponges.</title>
        <authorList>
            <person name="Burgsdorf I."/>
            <person name="Slaby B.M."/>
            <person name="Handley K.M."/>
            <person name="Haber M."/>
            <person name="Blom J."/>
            <person name="Marshall C.W."/>
            <person name="Gilbert J.A."/>
            <person name="Hentschel U."/>
            <person name="Steindler L."/>
        </authorList>
    </citation>
    <scope>NUCLEOTIDE SEQUENCE [LARGE SCALE GENOMIC DNA]</scope>
    <source>
        <strain evidence="3">15L</strain>
    </source>
</reference>